<dbReference type="EMBL" id="FOQY01000048">
    <property type="protein sequence ID" value="SFL02108.1"/>
    <property type="molecule type" value="Genomic_DNA"/>
</dbReference>
<evidence type="ECO:0000256" key="2">
    <source>
        <dbReference type="ARBA" id="ARBA00023125"/>
    </source>
</evidence>
<keyword evidence="1" id="KW-0805">Transcription regulation</keyword>
<feature type="DNA-binding region" description="H-T-H motif" evidence="4">
    <location>
        <begin position="37"/>
        <end position="56"/>
    </location>
</feature>
<dbReference type="PROSITE" id="PS50977">
    <property type="entry name" value="HTH_TETR_2"/>
    <property type="match status" value="1"/>
</dbReference>
<sequence length="221" mass="23692">MEHNGQQVGRPRDSRVDEAITAAVRKLLGEVGYAGLTVAAVAECAGIGKASIYRRYATKHEMIFAAVVHGEVLEVPPDTGSLLGDLTALARVIVGHLSNPAAAGALMSLLGEIAADPTLAERFTTTFVDPERAGNAELLERAVRRGELERLPDIDLFHAMFGGTVLSWLFISHHDPHDLPERLARFVCAALRSAAHQPLPSDRVPAVADERSVAPDGRSRP</sequence>
<protein>
    <submittedName>
        <fullName evidence="7">Transcriptional regulator, TetR family</fullName>
    </submittedName>
</protein>
<gene>
    <name evidence="7" type="ORF">SAMN05216275_1482</name>
</gene>
<evidence type="ECO:0000313" key="8">
    <source>
        <dbReference type="Proteomes" id="UP000199111"/>
    </source>
</evidence>
<dbReference type="Proteomes" id="UP000199111">
    <property type="component" value="Unassembled WGS sequence"/>
</dbReference>
<reference evidence="8" key="1">
    <citation type="submission" date="2016-10" db="EMBL/GenBank/DDBJ databases">
        <authorList>
            <person name="Varghese N."/>
            <person name="Submissions S."/>
        </authorList>
    </citation>
    <scope>NUCLEOTIDE SEQUENCE [LARGE SCALE GENOMIC DNA]</scope>
    <source>
        <strain evidence="8">CGMCC 4.2126</strain>
    </source>
</reference>
<organism evidence="7 8">
    <name type="scientific">Streptosporangium canum</name>
    <dbReference type="NCBI Taxonomy" id="324952"/>
    <lineage>
        <taxon>Bacteria</taxon>
        <taxon>Bacillati</taxon>
        <taxon>Actinomycetota</taxon>
        <taxon>Actinomycetes</taxon>
        <taxon>Streptosporangiales</taxon>
        <taxon>Streptosporangiaceae</taxon>
        <taxon>Streptosporangium</taxon>
    </lineage>
</organism>
<dbReference type="PANTHER" id="PTHR30055">
    <property type="entry name" value="HTH-TYPE TRANSCRIPTIONAL REGULATOR RUTR"/>
    <property type="match status" value="1"/>
</dbReference>
<dbReference type="Gene3D" id="1.10.10.60">
    <property type="entry name" value="Homeodomain-like"/>
    <property type="match status" value="1"/>
</dbReference>
<dbReference type="InterPro" id="IPR036271">
    <property type="entry name" value="Tet_transcr_reg_TetR-rel_C_sf"/>
</dbReference>
<evidence type="ECO:0000256" key="3">
    <source>
        <dbReference type="ARBA" id="ARBA00023163"/>
    </source>
</evidence>
<dbReference type="PRINTS" id="PR00455">
    <property type="entry name" value="HTHTETR"/>
</dbReference>
<dbReference type="GO" id="GO:0003700">
    <property type="term" value="F:DNA-binding transcription factor activity"/>
    <property type="evidence" value="ECO:0007669"/>
    <property type="project" value="TreeGrafter"/>
</dbReference>
<evidence type="ECO:0000259" key="6">
    <source>
        <dbReference type="PROSITE" id="PS50977"/>
    </source>
</evidence>
<evidence type="ECO:0000313" key="7">
    <source>
        <dbReference type="EMBL" id="SFL02108.1"/>
    </source>
</evidence>
<dbReference type="InterPro" id="IPR011075">
    <property type="entry name" value="TetR_C"/>
</dbReference>
<dbReference type="InterPro" id="IPR050109">
    <property type="entry name" value="HTH-type_TetR-like_transc_reg"/>
</dbReference>
<dbReference type="GeneID" id="96303279"/>
<keyword evidence="2 4" id="KW-0238">DNA-binding</keyword>
<keyword evidence="8" id="KW-1185">Reference proteome</keyword>
<proteinExistence type="predicted"/>
<dbReference type="RefSeq" id="WP_218158957.1">
    <property type="nucleotide sequence ID" value="NZ_FOQY01000048.1"/>
</dbReference>
<evidence type="ECO:0000256" key="1">
    <source>
        <dbReference type="ARBA" id="ARBA00023015"/>
    </source>
</evidence>
<keyword evidence="3" id="KW-0804">Transcription</keyword>
<dbReference type="Pfam" id="PF00440">
    <property type="entry name" value="TetR_N"/>
    <property type="match status" value="1"/>
</dbReference>
<dbReference type="InterPro" id="IPR001647">
    <property type="entry name" value="HTH_TetR"/>
</dbReference>
<dbReference type="PANTHER" id="PTHR30055:SF148">
    <property type="entry name" value="TETR-FAMILY TRANSCRIPTIONAL REGULATOR"/>
    <property type="match status" value="1"/>
</dbReference>
<evidence type="ECO:0000256" key="4">
    <source>
        <dbReference type="PROSITE-ProRule" id="PRU00335"/>
    </source>
</evidence>
<evidence type="ECO:0000256" key="5">
    <source>
        <dbReference type="SAM" id="MobiDB-lite"/>
    </source>
</evidence>
<feature type="compositionally biased region" description="Basic and acidic residues" evidence="5">
    <location>
        <begin position="208"/>
        <end position="221"/>
    </location>
</feature>
<dbReference type="Gene3D" id="1.10.357.10">
    <property type="entry name" value="Tetracycline Repressor, domain 2"/>
    <property type="match status" value="1"/>
</dbReference>
<dbReference type="Pfam" id="PF16859">
    <property type="entry name" value="TetR_C_11"/>
    <property type="match status" value="1"/>
</dbReference>
<dbReference type="GO" id="GO:0000976">
    <property type="term" value="F:transcription cis-regulatory region binding"/>
    <property type="evidence" value="ECO:0007669"/>
    <property type="project" value="TreeGrafter"/>
</dbReference>
<dbReference type="SUPFAM" id="SSF46689">
    <property type="entry name" value="Homeodomain-like"/>
    <property type="match status" value="1"/>
</dbReference>
<feature type="region of interest" description="Disordered" evidence="5">
    <location>
        <begin position="199"/>
        <end position="221"/>
    </location>
</feature>
<dbReference type="AlphaFoldDB" id="A0A1I4E8I5"/>
<feature type="domain" description="HTH tetR-type" evidence="6">
    <location>
        <begin position="14"/>
        <end position="74"/>
    </location>
</feature>
<dbReference type="SUPFAM" id="SSF48498">
    <property type="entry name" value="Tetracyclin repressor-like, C-terminal domain"/>
    <property type="match status" value="1"/>
</dbReference>
<name>A0A1I4E8I5_9ACTN</name>
<dbReference type="InterPro" id="IPR009057">
    <property type="entry name" value="Homeodomain-like_sf"/>
</dbReference>
<accession>A0A1I4E8I5</accession>